<proteinExistence type="predicted"/>
<keyword evidence="1" id="KW-0378">Hydrolase</keyword>
<feature type="domain" description="PAC" evidence="3">
    <location>
        <begin position="202"/>
        <end position="256"/>
    </location>
</feature>
<dbReference type="RefSeq" id="WP_329511556.1">
    <property type="nucleotide sequence ID" value="NZ_BAAAYZ010000256.1"/>
</dbReference>
<dbReference type="InterPro" id="IPR029016">
    <property type="entry name" value="GAF-like_dom_sf"/>
</dbReference>
<dbReference type="Pfam" id="PF08448">
    <property type="entry name" value="PAS_4"/>
    <property type="match status" value="1"/>
</dbReference>
<dbReference type="Gene3D" id="3.60.40.10">
    <property type="entry name" value="PPM-type phosphatase domain"/>
    <property type="match status" value="1"/>
</dbReference>
<comment type="caution">
    <text evidence="4">The sequence shown here is derived from an EMBL/GenBank/DDBJ whole genome shotgun (WGS) entry which is preliminary data.</text>
</comment>
<dbReference type="InterPro" id="IPR052016">
    <property type="entry name" value="Bact_Sigma-Reg"/>
</dbReference>
<dbReference type="NCBIfam" id="TIGR00229">
    <property type="entry name" value="sensory_box"/>
    <property type="match status" value="1"/>
</dbReference>
<protein>
    <submittedName>
        <fullName evidence="4">SpoIIE family protein phosphatase</fullName>
    </submittedName>
</protein>
<dbReference type="InterPro" id="IPR013656">
    <property type="entry name" value="PAS_4"/>
</dbReference>
<dbReference type="InterPro" id="IPR000014">
    <property type="entry name" value="PAS"/>
</dbReference>
<dbReference type="PANTHER" id="PTHR43156:SF2">
    <property type="entry name" value="STAGE II SPORULATION PROTEIN E"/>
    <property type="match status" value="1"/>
</dbReference>
<evidence type="ECO:0000259" key="2">
    <source>
        <dbReference type="PROSITE" id="PS50112"/>
    </source>
</evidence>
<dbReference type="Pfam" id="PF13581">
    <property type="entry name" value="HATPase_c_2"/>
    <property type="match status" value="1"/>
</dbReference>
<dbReference type="CDD" id="cd00130">
    <property type="entry name" value="PAS"/>
    <property type="match status" value="1"/>
</dbReference>
<dbReference type="InterPro" id="IPR035965">
    <property type="entry name" value="PAS-like_dom_sf"/>
</dbReference>
<dbReference type="Pfam" id="PF07228">
    <property type="entry name" value="SpoIIE"/>
    <property type="match status" value="1"/>
</dbReference>
<dbReference type="SUPFAM" id="SSF55781">
    <property type="entry name" value="GAF domain-like"/>
    <property type="match status" value="1"/>
</dbReference>
<dbReference type="PANTHER" id="PTHR43156">
    <property type="entry name" value="STAGE II SPORULATION PROTEIN E-RELATED"/>
    <property type="match status" value="1"/>
</dbReference>
<dbReference type="Gene3D" id="3.30.450.20">
    <property type="entry name" value="PAS domain"/>
    <property type="match status" value="2"/>
</dbReference>
<reference evidence="4" key="1">
    <citation type="submission" date="2024-01" db="EMBL/GenBank/DDBJ databases">
        <title>First draft genome sequence data of TA4-1, the type strain of Gram-positive actinobacterium Streptomyces chiangmaiensis.</title>
        <authorList>
            <person name="Yasawong M."/>
            <person name="Nantapong N."/>
        </authorList>
    </citation>
    <scope>NUCLEOTIDE SEQUENCE</scope>
    <source>
        <strain evidence="4">TA4-1</strain>
    </source>
</reference>
<dbReference type="SMART" id="SM00331">
    <property type="entry name" value="PP2C_SIG"/>
    <property type="match status" value="1"/>
</dbReference>
<dbReference type="Gene3D" id="3.30.565.10">
    <property type="entry name" value="Histidine kinase-like ATPase, C-terminal domain"/>
    <property type="match status" value="1"/>
</dbReference>
<dbReference type="SMART" id="SM00065">
    <property type="entry name" value="GAF"/>
    <property type="match status" value="1"/>
</dbReference>
<name>A0ABU7FSW0_9ACTN</name>
<dbReference type="CDD" id="cd16936">
    <property type="entry name" value="HATPase_RsbW-like"/>
    <property type="match status" value="1"/>
</dbReference>
<dbReference type="InterPro" id="IPR036457">
    <property type="entry name" value="PPM-type-like_dom_sf"/>
</dbReference>
<dbReference type="InterPro" id="IPR013767">
    <property type="entry name" value="PAS_fold"/>
</dbReference>
<evidence type="ECO:0000313" key="5">
    <source>
        <dbReference type="Proteomes" id="UP001333996"/>
    </source>
</evidence>
<feature type="domain" description="PAS" evidence="2">
    <location>
        <begin position="9"/>
        <end position="58"/>
    </location>
</feature>
<organism evidence="4 5">
    <name type="scientific">Streptomyces chiangmaiensis</name>
    <dbReference type="NCBI Taxonomy" id="766497"/>
    <lineage>
        <taxon>Bacteria</taxon>
        <taxon>Bacillati</taxon>
        <taxon>Actinomycetota</taxon>
        <taxon>Actinomycetes</taxon>
        <taxon>Kitasatosporales</taxon>
        <taxon>Streptomycetaceae</taxon>
        <taxon>Streptomyces</taxon>
    </lineage>
</organism>
<dbReference type="Gene3D" id="3.30.450.40">
    <property type="match status" value="1"/>
</dbReference>
<dbReference type="InterPro" id="IPR003018">
    <property type="entry name" value="GAF"/>
</dbReference>
<evidence type="ECO:0000313" key="4">
    <source>
        <dbReference type="EMBL" id="MED7827172.1"/>
    </source>
</evidence>
<accession>A0ABU7FSW0</accession>
<evidence type="ECO:0000256" key="1">
    <source>
        <dbReference type="ARBA" id="ARBA00022801"/>
    </source>
</evidence>
<dbReference type="PROSITE" id="PS50112">
    <property type="entry name" value="PAS"/>
    <property type="match status" value="1"/>
</dbReference>
<dbReference type="SUPFAM" id="SSF81606">
    <property type="entry name" value="PP2C-like"/>
    <property type="match status" value="1"/>
</dbReference>
<dbReference type="EMBL" id="JAYWVC010000209">
    <property type="protein sequence ID" value="MED7827172.1"/>
    <property type="molecule type" value="Genomic_DNA"/>
</dbReference>
<dbReference type="PROSITE" id="PS50113">
    <property type="entry name" value="PAC"/>
    <property type="match status" value="1"/>
</dbReference>
<evidence type="ECO:0000259" key="3">
    <source>
        <dbReference type="PROSITE" id="PS50113"/>
    </source>
</evidence>
<dbReference type="Pfam" id="PF00989">
    <property type="entry name" value="PAS"/>
    <property type="match status" value="1"/>
</dbReference>
<dbReference type="Pfam" id="PF01590">
    <property type="entry name" value="GAF"/>
    <property type="match status" value="1"/>
</dbReference>
<dbReference type="InterPro" id="IPR000700">
    <property type="entry name" value="PAS-assoc_C"/>
</dbReference>
<dbReference type="SUPFAM" id="SSF55874">
    <property type="entry name" value="ATPase domain of HSP90 chaperone/DNA topoisomerase II/histidine kinase"/>
    <property type="match status" value="1"/>
</dbReference>
<gene>
    <name evidence="4" type="ORF">VXC91_35980</name>
</gene>
<dbReference type="Proteomes" id="UP001333996">
    <property type="component" value="Unassembled WGS sequence"/>
</dbReference>
<dbReference type="InterPro" id="IPR001932">
    <property type="entry name" value="PPM-type_phosphatase-like_dom"/>
</dbReference>
<dbReference type="InterPro" id="IPR036890">
    <property type="entry name" value="HATPase_C_sf"/>
</dbReference>
<dbReference type="SUPFAM" id="SSF55785">
    <property type="entry name" value="PYP-like sensor domain (PAS domain)"/>
    <property type="match status" value="2"/>
</dbReference>
<dbReference type="InterPro" id="IPR003594">
    <property type="entry name" value="HATPase_dom"/>
</dbReference>
<keyword evidence="5" id="KW-1185">Reference proteome</keyword>
<sequence length="814" mass="86981">MNGPEGTSLEMIDAAIAMIDAEGTIVGWTQAAQRLLGYPARDVVGCSAAILLTSAEDRAKAATVAEQCRAGAGWYGLAEIRHRDGRKLTVRLRVERLSGQGREALWLVSAIGRTAIASLATSGSLAMPIPVAVHLLPSLPIGVVLRDTELRCTWLNATWELDGGIPVRQRLGLRLTEEAPGSDSEALEVAMRQVLETGTPAIDVEYRMSLPKKLGRERALAVSYSRLEDADGHALGVCGIVVDVTSYQRAHERIAILSQATCRIGSTLDVMQTAQEVADFAVPLLADHATVELAESVPLGEAPPHRVGPTGGCIPAFRRAGLAAIRSGATEPLFARGEPVFVPPISPYTAVLSSGRSHLDPVLDTSSGTWLDQDPVRAKWLREDGTHSLMIVPIHVRGSVLGIATFARTKDPVPFDADDLLLAEELVGLAALPLDNARQYERERCVALALQRHLLPDRATGGPAAEVAWRYLPADSHHGVGGDWFDVIPLSGARIALVVGDVVGHGINAVATMGQLRTAVHTLAHMDLSPAELLAHLDELVVRLGGDDDAEDLATVGIGATCLYAVYDPVTRRCTMARAGHPPPAIIDPHGGLTFPDLPAGTPLGLGLALFESVTMELPEGSVLALYTDGLIEARDQDIDVGMDRLGAALACPGLPLDDLCSTVVDALPTQAPGDDATLLLARTRSLGPDRTASWEFPAHPAVVGRARALATRRLAEWGLGHLAESTELIVSELVTNAVRHGAGPIRLRLMRHQFLTCEVYDTGCRSPRLRHPRTTDENGRGLFLVAQLSRNWGTRHTPDGKLIWVEQQLTPHA</sequence>